<dbReference type="AlphaFoldDB" id="A0ABD6CEN8"/>
<evidence type="ECO:0000313" key="2">
    <source>
        <dbReference type="EMBL" id="MFD1588166.1"/>
    </source>
</evidence>
<dbReference type="EMBL" id="JBHUDJ010000009">
    <property type="protein sequence ID" value="MFD1588166.1"/>
    <property type="molecule type" value="Genomic_DNA"/>
</dbReference>
<protein>
    <submittedName>
        <fullName evidence="2">Uncharacterized protein</fullName>
    </submittedName>
</protein>
<comment type="caution">
    <text evidence="2">The sequence shown here is derived from an EMBL/GenBank/DDBJ whole genome shotgun (WGS) entry which is preliminary data.</text>
</comment>
<dbReference type="RefSeq" id="WP_247381687.1">
    <property type="nucleotide sequence ID" value="NZ_JALLGV010000011.1"/>
</dbReference>
<keyword evidence="1" id="KW-0472">Membrane</keyword>
<proteinExistence type="predicted"/>
<evidence type="ECO:0000313" key="3">
    <source>
        <dbReference type="Proteomes" id="UP001597119"/>
    </source>
</evidence>
<feature type="transmembrane region" description="Helical" evidence="1">
    <location>
        <begin position="33"/>
        <end position="53"/>
    </location>
</feature>
<dbReference type="Proteomes" id="UP001597119">
    <property type="component" value="Unassembled WGS sequence"/>
</dbReference>
<keyword evidence="3" id="KW-1185">Reference proteome</keyword>
<evidence type="ECO:0000256" key="1">
    <source>
        <dbReference type="SAM" id="Phobius"/>
    </source>
</evidence>
<name>A0ABD6CEN8_9EURY</name>
<keyword evidence="1" id="KW-0812">Transmembrane</keyword>
<keyword evidence="1" id="KW-1133">Transmembrane helix</keyword>
<reference evidence="2 3" key="1">
    <citation type="journal article" date="2019" name="Int. J. Syst. Evol. Microbiol.">
        <title>The Global Catalogue of Microorganisms (GCM) 10K type strain sequencing project: providing services to taxonomists for standard genome sequencing and annotation.</title>
        <authorList>
            <consortium name="The Broad Institute Genomics Platform"/>
            <consortium name="The Broad Institute Genome Sequencing Center for Infectious Disease"/>
            <person name="Wu L."/>
            <person name="Ma J."/>
        </authorList>
    </citation>
    <scope>NUCLEOTIDE SEQUENCE [LARGE SCALE GENOMIC DNA]</scope>
    <source>
        <strain evidence="2 3">CGMCC 1.12125</strain>
    </source>
</reference>
<gene>
    <name evidence="2" type="ORF">ACFR9U_14380</name>
</gene>
<sequence length="177" mass="18886">MGLLTVLIAAQIAVLYAYLYLLVTSPAEGTHPLAYPPLWFIGLMTGAALVVIWRARRGRWGDDAAILTASGFILLGVATLTMRAVCETGGGSIAAPTVPTLEFGWMWYSQGYSSPNIGSPAIQAVKTTGRNCTASLGVLPMVIGYPALATGLWLHRWLDGFLARVVSGVNARVHRNE</sequence>
<accession>A0ABD6CEN8</accession>
<organism evidence="2 3">
    <name type="scientific">Halorientalis brevis</name>
    <dbReference type="NCBI Taxonomy" id="1126241"/>
    <lineage>
        <taxon>Archaea</taxon>
        <taxon>Methanobacteriati</taxon>
        <taxon>Methanobacteriota</taxon>
        <taxon>Stenosarchaea group</taxon>
        <taxon>Halobacteria</taxon>
        <taxon>Halobacteriales</taxon>
        <taxon>Haloarculaceae</taxon>
        <taxon>Halorientalis</taxon>
    </lineage>
</organism>